<dbReference type="AlphaFoldDB" id="A0A2T3B599"/>
<proteinExistence type="predicted"/>
<dbReference type="Pfam" id="PF01454">
    <property type="entry name" value="MAGE"/>
    <property type="match status" value="1"/>
</dbReference>
<protein>
    <recommendedName>
        <fullName evidence="2">MAGE domain-containing protein</fullName>
    </recommendedName>
</protein>
<dbReference type="PROSITE" id="PS50838">
    <property type="entry name" value="MAGE"/>
    <property type="match status" value="1"/>
</dbReference>
<feature type="domain" description="MAGE" evidence="2">
    <location>
        <begin position="42"/>
        <end position="102"/>
    </location>
</feature>
<accession>A0A2T3B599</accession>
<dbReference type="Proteomes" id="UP000241818">
    <property type="component" value="Unassembled WGS sequence"/>
</dbReference>
<dbReference type="PANTHER" id="PTHR11736">
    <property type="entry name" value="MELANOMA-ASSOCIATED ANTIGEN MAGE ANTIGEN"/>
    <property type="match status" value="1"/>
</dbReference>
<dbReference type="InterPro" id="IPR041898">
    <property type="entry name" value="MAGE_WH1"/>
</dbReference>
<dbReference type="PANTHER" id="PTHR11736:SF14">
    <property type="entry name" value="NSE3 HOMOLOG, SMC5-SMC6 COMPLEX COMPONENT"/>
    <property type="match status" value="1"/>
</dbReference>
<dbReference type="InterPro" id="IPR041899">
    <property type="entry name" value="MAGE_WH2"/>
</dbReference>
<evidence type="ECO:0000256" key="1">
    <source>
        <dbReference type="SAM" id="MobiDB-lite"/>
    </source>
</evidence>
<dbReference type="EMBL" id="KZ679009">
    <property type="protein sequence ID" value="PSS21940.1"/>
    <property type="molecule type" value="Genomic_DNA"/>
</dbReference>
<evidence type="ECO:0000313" key="3">
    <source>
        <dbReference type="EMBL" id="PSS21940.1"/>
    </source>
</evidence>
<reference evidence="3 4" key="1">
    <citation type="journal article" date="2018" name="New Phytol.">
        <title>Comparative genomics and transcriptomics depict ericoid mycorrhizal fungi as versatile saprotrophs and plant mutualists.</title>
        <authorList>
            <person name="Martino E."/>
            <person name="Morin E."/>
            <person name="Grelet G.A."/>
            <person name="Kuo A."/>
            <person name="Kohler A."/>
            <person name="Daghino S."/>
            <person name="Barry K.W."/>
            <person name="Cichocki N."/>
            <person name="Clum A."/>
            <person name="Dockter R.B."/>
            <person name="Hainaut M."/>
            <person name="Kuo R.C."/>
            <person name="LaButti K."/>
            <person name="Lindahl B.D."/>
            <person name="Lindquist E.A."/>
            <person name="Lipzen A."/>
            <person name="Khouja H.R."/>
            <person name="Magnuson J."/>
            <person name="Murat C."/>
            <person name="Ohm R.A."/>
            <person name="Singer S.W."/>
            <person name="Spatafora J.W."/>
            <person name="Wang M."/>
            <person name="Veneault-Fourrey C."/>
            <person name="Henrissat B."/>
            <person name="Grigoriev I.V."/>
            <person name="Martin F.M."/>
            <person name="Perotto S."/>
        </authorList>
    </citation>
    <scope>NUCLEOTIDE SEQUENCE [LARGE SCALE GENOMIC DNA]</scope>
    <source>
        <strain evidence="3 4">ATCC 22711</strain>
    </source>
</reference>
<organism evidence="3 4">
    <name type="scientific">Amorphotheca resinae ATCC 22711</name>
    <dbReference type="NCBI Taxonomy" id="857342"/>
    <lineage>
        <taxon>Eukaryota</taxon>
        <taxon>Fungi</taxon>
        <taxon>Dikarya</taxon>
        <taxon>Ascomycota</taxon>
        <taxon>Pezizomycotina</taxon>
        <taxon>Leotiomycetes</taxon>
        <taxon>Helotiales</taxon>
        <taxon>Amorphothecaceae</taxon>
        <taxon>Amorphotheca</taxon>
    </lineage>
</organism>
<name>A0A2T3B599_AMORE</name>
<feature type="compositionally biased region" description="Acidic residues" evidence="1">
    <location>
        <begin position="275"/>
        <end position="286"/>
    </location>
</feature>
<dbReference type="InterPro" id="IPR002190">
    <property type="entry name" value="MHD_dom"/>
</dbReference>
<dbReference type="RefSeq" id="XP_024722095.1">
    <property type="nucleotide sequence ID" value="XM_024870172.1"/>
</dbReference>
<evidence type="ECO:0000313" key="4">
    <source>
        <dbReference type="Proteomes" id="UP000241818"/>
    </source>
</evidence>
<gene>
    <name evidence="3" type="ORF">M430DRAFT_99285</name>
</gene>
<sequence length="305" mass="34128">EESDAEMTQSAQRRRRAPVSEDSEEDDEEQVGDMDVDGGESQDQVVKKLVRYALACEYQRLPIKRSGISEKVLAKQRVPFKRVFEQAQTQLRTKFGMEMVELPLKEKVTMRDKRAAQKTKGSSKSSASYILTTILPTKYRIPEIIPPSIIGSSAEEAAYTALCTMIVSIISLSPGKSIPDSKLDRYLGRLNANRNMPMDKTENVLKKMANQGYITKVMDKSGDEETIDWVVGPRGKIEIGNAGVHGLVNEVYGESAPEDLQQRLKRSLGMINVEDLGDDEQEEADETREANDGSSTQRRQPGRLR</sequence>
<dbReference type="InParanoid" id="A0A2T3B599"/>
<dbReference type="GeneID" id="36578253"/>
<feature type="non-terminal residue" evidence="3">
    <location>
        <position position="1"/>
    </location>
</feature>
<dbReference type="STRING" id="857342.A0A2T3B599"/>
<dbReference type="OrthoDB" id="205198at2759"/>
<feature type="compositionally biased region" description="Polar residues" evidence="1">
    <location>
        <begin position="1"/>
        <end position="11"/>
    </location>
</feature>
<keyword evidence="4" id="KW-1185">Reference proteome</keyword>
<feature type="region of interest" description="Disordered" evidence="1">
    <location>
        <begin position="1"/>
        <end position="40"/>
    </location>
</feature>
<dbReference type="GO" id="GO:0005634">
    <property type="term" value="C:nucleus"/>
    <property type="evidence" value="ECO:0007669"/>
    <property type="project" value="TreeGrafter"/>
</dbReference>
<dbReference type="InterPro" id="IPR037445">
    <property type="entry name" value="MAGE"/>
</dbReference>
<feature type="region of interest" description="Disordered" evidence="1">
    <location>
        <begin position="271"/>
        <end position="305"/>
    </location>
</feature>
<dbReference type="GO" id="GO:0006281">
    <property type="term" value="P:DNA repair"/>
    <property type="evidence" value="ECO:0007669"/>
    <property type="project" value="TreeGrafter"/>
</dbReference>
<dbReference type="SMART" id="SM01373">
    <property type="entry name" value="MAGE"/>
    <property type="match status" value="1"/>
</dbReference>
<feature type="compositionally biased region" description="Acidic residues" evidence="1">
    <location>
        <begin position="21"/>
        <end position="40"/>
    </location>
</feature>
<dbReference type="Gene3D" id="1.10.10.1200">
    <property type="entry name" value="MAGE homology domain, winged helix WH1 motif"/>
    <property type="match status" value="1"/>
</dbReference>
<evidence type="ECO:0000259" key="2">
    <source>
        <dbReference type="PROSITE" id="PS50838"/>
    </source>
</evidence>
<dbReference type="Gene3D" id="1.10.10.1210">
    <property type="entry name" value="MAGE homology domain, winged helix WH2 motif"/>
    <property type="match status" value="1"/>
</dbReference>